<feature type="region of interest" description="Disordered" evidence="1">
    <location>
        <begin position="56"/>
        <end position="79"/>
    </location>
</feature>
<name>A0A8S4SAE7_9NEOP</name>
<gene>
    <name evidence="2" type="primary">jg22466</name>
    <name evidence="2" type="ORF">PAEG_LOCUS24542</name>
</gene>
<reference evidence="2" key="1">
    <citation type="submission" date="2022-03" db="EMBL/GenBank/DDBJ databases">
        <authorList>
            <person name="Lindestad O."/>
        </authorList>
    </citation>
    <scope>NUCLEOTIDE SEQUENCE</scope>
</reference>
<evidence type="ECO:0000313" key="3">
    <source>
        <dbReference type="Proteomes" id="UP000838756"/>
    </source>
</evidence>
<dbReference type="EMBL" id="CAKXAJ010026246">
    <property type="protein sequence ID" value="CAH2264202.1"/>
    <property type="molecule type" value="Genomic_DNA"/>
</dbReference>
<sequence length="446" mass="51472">MKQTPHEWSQTTDFPYKQIEDHINEMTMKFQSFIKQKFRGKRMGAINILRLNNSNSEPVEADRQQLRNPNSGVTKGSDNGQELVKNVQLADHVETGDGNSIGQENNHTIVIMNRTASRRQEAIRFNFPLEGRRELWPKFREYEEGTNKNALKQLASYKNSELLSAIKQRLEKMQQLKRKPPRPPRPTRPTRQTTKMKGREESNVGEIKNEFTIHIHGHVDYDDVEPLKMTHNHIQRSQNRLNAYGNNALLAAIEERLALREPTKRSFASSKASTTRKLCLPNVSSRSIKEKRVTGRDKYLVPILSILWINNSNSETTKAYHPQEIPYSGLRRRGDNGDEVAGDHELEHHAVARDGANVDAKENTNLIARRFKFPRLRLSPDTKLKLVPYDKGENKETLKNLASYGDLEILSAIKERLDRKQPLKRPRPPSQRPYHPAVPIEIYVDY</sequence>
<dbReference type="Proteomes" id="UP000838756">
    <property type="component" value="Unassembled WGS sequence"/>
</dbReference>
<feature type="compositionally biased region" description="Polar residues" evidence="1">
    <location>
        <begin position="66"/>
        <end position="79"/>
    </location>
</feature>
<protein>
    <submittedName>
        <fullName evidence="2">Jg22466 protein</fullName>
    </submittedName>
</protein>
<dbReference type="OrthoDB" id="10677375at2759"/>
<dbReference type="AlphaFoldDB" id="A0A8S4SAE7"/>
<comment type="caution">
    <text evidence="2">The sequence shown here is derived from an EMBL/GenBank/DDBJ whole genome shotgun (WGS) entry which is preliminary data.</text>
</comment>
<accession>A0A8S4SAE7</accession>
<keyword evidence="3" id="KW-1185">Reference proteome</keyword>
<feature type="region of interest" description="Disordered" evidence="1">
    <location>
        <begin position="173"/>
        <end position="202"/>
    </location>
</feature>
<organism evidence="2 3">
    <name type="scientific">Pararge aegeria aegeria</name>
    <dbReference type="NCBI Taxonomy" id="348720"/>
    <lineage>
        <taxon>Eukaryota</taxon>
        <taxon>Metazoa</taxon>
        <taxon>Ecdysozoa</taxon>
        <taxon>Arthropoda</taxon>
        <taxon>Hexapoda</taxon>
        <taxon>Insecta</taxon>
        <taxon>Pterygota</taxon>
        <taxon>Neoptera</taxon>
        <taxon>Endopterygota</taxon>
        <taxon>Lepidoptera</taxon>
        <taxon>Glossata</taxon>
        <taxon>Ditrysia</taxon>
        <taxon>Papilionoidea</taxon>
        <taxon>Nymphalidae</taxon>
        <taxon>Satyrinae</taxon>
        <taxon>Satyrini</taxon>
        <taxon>Parargina</taxon>
        <taxon>Pararge</taxon>
    </lineage>
</organism>
<evidence type="ECO:0000313" key="2">
    <source>
        <dbReference type="EMBL" id="CAH2264202.1"/>
    </source>
</evidence>
<evidence type="ECO:0000256" key="1">
    <source>
        <dbReference type="SAM" id="MobiDB-lite"/>
    </source>
</evidence>
<proteinExistence type="predicted"/>